<dbReference type="Pfam" id="PF12511">
    <property type="entry name" value="DUF3716"/>
    <property type="match status" value="1"/>
</dbReference>
<dbReference type="PANTHER" id="PTHR13194">
    <property type="entry name" value="COMPLEX I INTERMEDIATE-ASSOCIATED PROTEIN 30"/>
    <property type="match status" value="1"/>
</dbReference>
<gene>
    <name evidence="4" type="ORF">PENFLA_c004G04630</name>
</gene>
<reference evidence="5" key="1">
    <citation type="journal article" date="2017" name="Nat. Microbiol.">
        <title>Global analysis of biosynthetic gene clusters reveals vast potential of secondary metabolite production in Penicillium species.</title>
        <authorList>
            <person name="Nielsen J.C."/>
            <person name="Grijseels S."/>
            <person name="Prigent S."/>
            <person name="Ji B."/>
            <person name="Dainat J."/>
            <person name="Nielsen K.F."/>
            <person name="Frisvad J.C."/>
            <person name="Workman M."/>
            <person name="Nielsen J."/>
        </authorList>
    </citation>
    <scope>NUCLEOTIDE SEQUENCE [LARGE SCALE GENOMIC DNA]</scope>
    <source>
        <strain evidence="5">IBT 14082</strain>
    </source>
</reference>
<feature type="domain" description="NADH:ubiquinone oxidoreductase intermediate-associated protein 30" evidence="3">
    <location>
        <begin position="15"/>
        <end position="166"/>
    </location>
</feature>
<dbReference type="SUPFAM" id="SSF49785">
    <property type="entry name" value="Galactose-binding domain-like"/>
    <property type="match status" value="1"/>
</dbReference>
<organism evidence="4 5">
    <name type="scientific">Penicillium flavigenum</name>
    <dbReference type="NCBI Taxonomy" id="254877"/>
    <lineage>
        <taxon>Eukaryota</taxon>
        <taxon>Fungi</taxon>
        <taxon>Dikarya</taxon>
        <taxon>Ascomycota</taxon>
        <taxon>Pezizomycotina</taxon>
        <taxon>Eurotiomycetes</taxon>
        <taxon>Eurotiomycetidae</taxon>
        <taxon>Eurotiales</taxon>
        <taxon>Aspergillaceae</taxon>
        <taxon>Penicillium</taxon>
    </lineage>
</organism>
<dbReference type="GO" id="GO:0051082">
    <property type="term" value="F:unfolded protein binding"/>
    <property type="evidence" value="ECO:0007669"/>
    <property type="project" value="TreeGrafter"/>
</dbReference>
<dbReference type="Proteomes" id="UP000191342">
    <property type="component" value="Unassembled WGS sequence"/>
</dbReference>
<evidence type="ECO:0000313" key="5">
    <source>
        <dbReference type="Proteomes" id="UP000191342"/>
    </source>
</evidence>
<comment type="similarity">
    <text evidence="1">Belongs to the CIA30 family.</text>
</comment>
<dbReference type="PANTHER" id="PTHR13194:SF19">
    <property type="entry name" value="NAD(P)-BINDING ROSSMANN-FOLD SUPERFAMILY PROTEIN"/>
    <property type="match status" value="1"/>
</dbReference>
<dbReference type="STRING" id="254877.A0A1V6TS95"/>
<evidence type="ECO:0000259" key="3">
    <source>
        <dbReference type="Pfam" id="PF08547"/>
    </source>
</evidence>
<proteinExistence type="inferred from homology"/>
<evidence type="ECO:0000256" key="1">
    <source>
        <dbReference type="ARBA" id="ARBA00007884"/>
    </source>
</evidence>
<feature type="compositionally biased region" description="Polar residues" evidence="2">
    <location>
        <begin position="226"/>
        <end position="238"/>
    </location>
</feature>
<dbReference type="GO" id="GO:0010257">
    <property type="term" value="P:NADH dehydrogenase complex assembly"/>
    <property type="evidence" value="ECO:0007669"/>
    <property type="project" value="TreeGrafter"/>
</dbReference>
<sequence length="309" mass="35290">METPTNKTIFGPDWDLGRWTSSDDRVRGGSSVSNLDLTAGGVLFHGNLDIETLGGAGFASQRTVENDQIWDLSGYDGVELHIVPSDRKRYTFSLTDEIPHRRPDAREQSALVWEYDFCASEAGREVRVSWKDLKPSYRGKPVEDARSLDLSRIKRFRIMIRRQRGGGCRQRRFALTLCKRKFGPYAFCVVLDTLDGDCANCHFGFQGWWCEFYRPGCNEGRGGTPEPSNEGATLSGSEAPTAPDRRDYEQAHLDSLKLQRLVTLMAIQHDAMRQQQEAMRQQIDILLFTVDEHIVDEKKWLNREKRRLG</sequence>
<feature type="region of interest" description="Disordered" evidence="2">
    <location>
        <begin position="221"/>
        <end position="244"/>
    </location>
</feature>
<keyword evidence="5" id="KW-1185">Reference proteome</keyword>
<accession>A0A1V6TS95</accession>
<dbReference type="OrthoDB" id="426386at2759"/>
<dbReference type="EMBL" id="MLQL01000004">
    <property type="protein sequence ID" value="OQE29237.1"/>
    <property type="molecule type" value="Genomic_DNA"/>
</dbReference>
<dbReference type="Pfam" id="PF08547">
    <property type="entry name" value="CIA30"/>
    <property type="match status" value="1"/>
</dbReference>
<evidence type="ECO:0000256" key="2">
    <source>
        <dbReference type="SAM" id="MobiDB-lite"/>
    </source>
</evidence>
<dbReference type="InterPro" id="IPR039131">
    <property type="entry name" value="NDUFAF1"/>
</dbReference>
<dbReference type="InterPro" id="IPR013857">
    <property type="entry name" value="NADH-UbQ_OxRdtase-assoc_prot30"/>
</dbReference>
<comment type="caution">
    <text evidence="4">The sequence shown here is derived from an EMBL/GenBank/DDBJ whole genome shotgun (WGS) entry which is preliminary data.</text>
</comment>
<evidence type="ECO:0000313" key="4">
    <source>
        <dbReference type="EMBL" id="OQE29237.1"/>
    </source>
</evidence>
<name>A0A1V6TS95_9EURO</name>
<dbReference type="InterPro" id="IPR022190">
    <property type="entry name" value="DUF3716"/>
</dbReference>
<protein>
    <recommendedName>
        <fullName evidence="3">NADH:ubiquinone oxidoreductase intermediate-associated protein 30 domain-containing protein</fullName>
    </recommendedName>
</protein>
<dbReference type="AlphaFoldDB" id="A0A1V6TS95"/>
<dbReference type="InterPro" id="IPR008979">
    <property type="entry name" value="Galactose-bd-like_sf"/>
</dbReference>